<organism evidence="2 3">
    <name type="scientific">Oryza glaberrima</name>
    <name type="common">African rice</name>
    <dbReference type="NCBI Taxonomy" id="4538"/>
    <lineage>
        <taxon>Eukaryota</taxon>
        <taxon>Viridiplantae</taxon>
        <taxon>Streptophyta</taxon>
        <taxon>Embryophyta</taxon>
        <taxon>Tracheophyta</taxon>
        <taxon>Spermatophyta</taxon>
        <taxon>Magnoliopsida</taxon>
        <taxon>Liliopsida</taxon>
        <taxon>Poales</taxon>
        <taxon>Poaceae</taxon>
        <taxon>BOP clade</taxon>
        <taxon>Oryzoideae</taxon>
        <taxon>Oryzeae</taxon>
        <taxon>Oryzinae</taxon>
        <taxon>Oryza</taxon>
    </lineage>
</organism>
<accession>I1QEA3</accession>
<dbReference type="EnsemblPlants" id="ORGLA07G0244500.1">
    <property type="protein sequence ID" value="ORGLA07G0244500.1"/>
    <property type="gene ID" value="ORGLA07G0244500"/>
</dbReference>
<evidence type="ECO:0000313" key="3">
    <source>
        <dbReference type="Proteomes" id="UP000007306"/>
    </source>
</evidence>
<protein>
    <submittedName>
        <fullName evidence="2">Uncharacterized protein</fullName>
    </submittedName>
</protein>
<dbReference type="Proteomes" id="UP000007306">
    <property type="component" value="Unassembled WGS sequence"/>
</dbReference>
<feature type="region of interest" description="Disordered" evidence="1">
    <location>
        <begin position="12"/>
        <end position="41"/>
    </location>
</feature>
<keyword evidence="3" id="KW-1185">Reference proteome</keyword>
<dbReference type="Gramene" id="ORGLA07G0244500.1">
    <property type="protein sequence ID" value="ORGLA07G0244500.1"/>
    <property type="gene ID" value="ORGLA07G0244500"/>
</dbReference>
<reference evidence="3" key="2">
    <citation type="submission" date="2018-04" db="EMBL/GenBank/DDBJ databases">
        <title>OglaRS2 (Oryza glaberrima Reference Sequence Version 2).</title>
        <authorList>
            <person name="Zhang J."/>
            <person name="Kudrna D."/>
            <person name="Lee S."/>
            <person name="Talag J."/>
            <person name="Rajasekar S."/>
            <person name="Wing R.A."/>
        </authorList>
    </citation>
    <scope>NUCLEOTIDE SEQUENCE [LARGE SCALE GENOMIC DNA]</scope>
    <source>
        <strain evidence="3">cv. IRGC 96717</strain>
    </source>
</reference>
<sequence length="245" mass="25785">WSSWHGGQQRLTAGWSHAAAPPHSLDSSRRHGVPKATAPPEAARARHLLQIHAQFVASGLLADAFAASRLILFTTSTRLLPLPFHHSLRLLRLAPSFCAARANESGEQPLGQSPLEAEQQPPPPPRGGDGGSKDATAVAPRPGLAGRERGERGRRRRHAASGSGGEGTGRTRPLPSRRVGAWQGGNGESEDVAAIAHAAPSFLVPQPQLGQPPPPPLLQEPRLIASTRGAGHPVAGQGEDRPQLH</sequence>
<evidence type="ECO:0000313" key="2">
    <source>
        <dbReference type="EnsemblPlants" id="ORGLA07G0244500.1"/>
    </source>
</evidence>
<evidence type="ECO:0000256" key="1">
    <source>
        <dbReference type="SAM" id="MobiDB-lite"/>
    </source>
</evidence>
<reference evidence="2" key="1">
    <citation type="submission" date="2015-06" db="UniProtKB">
        <authorList>
            <consortium name="EnsemblPlants"/>
        </authorList>
    </citation>
    <scope>IDENTIFICATION</scope>
</reference>
<feature type="region of interest" description="Disordered" evidence="1">
    <location>
        <begin position="103"/>
        <end position="191"/>
    </location>
</feature>
<dbReference type="HOGENOM" id="CLU_1135955_0_0_1"/>
<proteinExistence type="predicted"/>
<dbReference type="AlphaFoldDB" id="I1QEA3"/>
<name>I1QEA3_ORYGL</name>